<gene>
    <name evidence="2" type="ORF">UFOVP1323_45</name>
</gene>
<feature type="coiled-coil region" evidence="1">
    <location>
        <begin position="56"/>
        <end position="83"/>
    </location>
</feature>
<protein>
    <submittedName>
        <fullName evidence="2">Uncharacterized protein</fullName>
    </submittedName>
</protein>
<proteinExistence type="predicted"/>
<name>A0A6J5RZK3_9CAUD</name>
<accession>A0A6J5RZK3</accession>
<organism evidence="2">
    <name type="scientific">uncultured Caudovirales phage</name>
    <dbReference type="NCBI Taxonomy" id="2100421"/>
    <lineage>
        <taxon>Viruses</taxon>
        <taxon>Duplodnaviria</taxon>
        <taxon>Heunggongvirae</taxon>
        <taxon>Uroviricota</taxon>
        <taxon>Caudoviricetes</taxon>
        <taxon>Peduoviridae</taxon>
        <taxon>Maltschvirus</taxon>
        <taxon>Maltschvirus maltsch</taxon>
    </lineage>
</organism>
<evidence type="ECO:0000256" key="1">
    <source>
        <dbReference type="SAM" id="Coils"/>
    </source>
</evidence>
<sequence>MSQLPTKAKDTPTHRYDLMQMRVDEIQGLVTVLQHRRTLHITKQKQIIGNSRIAIQKRLDDDLQKALNKLEKLIERMKKDDAAVTTLLNSARGLVLEASDGTLVLEKTDGLTQGS</sequence>
<evidence type="ECO:0000313" key="2">
    <source>
        <dbReference type="EMBL" id="CAB4197754.1"/>
    </source>
</evidence>
<dbReference type="EMBL" id="LR797264">
    <property type="protein sequence ID" value="CAB4197754.1"/>
    <property type="molecule type" value="Genomic_DNA"/>
</dbReference>
<keyword evidence="1" id="KW-0175">Coiled coil</keyword>
<reference evidence="2" key="1">
    <citation type="submission" date="2020-05" db="EMBL/GenBank/DDBJ databases">
        <authorList>
            <person name="Chiriac C."/>
            <person name="Salcher M."/>
            <person name="Ghai R."/>
            <person name="Kavagutti S V."/>
        </authorList>
    </citation>
    <scope>NUCLEOTIDE SEQUENCE</scope>
</reference>